<comment type="caution">
    <text evidence="2">The sequence shown here is derived from an EMBL/GenBank/DDBJ whole genome shotgun (WGS) entry which is preliminary data.</text>
</comment>
<dbReference type="SUPFAM" id="SSF53098">
    <property type="entry name" value="Ribonuclease H-like"/>
    <property type="match status" value="1"/>
</dbReference>
<organism evidence="2 3">
    <name type="scientific">Tanacetum coccineum</name>
    <dbReference type="NCBI Taxonomy" id="301880"/>
    <lineage>
        <taxon>Eukaryota</taxon>
        <taxon>Viridiplantae</taxon>
        <taxon>Streptophyta</taxon>
        <taxon>Embryophyta</taxon>
        <taxon>Tracheophyta</taxon>
        <taxon>Spermatophyta</taxon>
        <taxon>Magnoliopsida</taxon>
        <taxon>eudicotyledons</taxon>
        <taxon>Gunneridae</taxon>
        <taxon>Pentapetalae</taxon>
        <taxon>asterids</taxon>
        <taxon>campanulids</taxon>
        <taxon>Asterales</taxon>
        <taxon>Asteraceae</taxon>
        <taxon>Asteroideae</taxon>
        <taxon>Anthemideae</taxon>
        <taxon>Anthemidinae</taxon>
        <taxon>Tanacetum</taxon>
    </lineage>
</organism>
<dbReference type="PANTHER" id="PTHR42648:SF32">
    <property type="entry name" value="RIBONUCLEASE H-LIKE DOMAIN, GAG-PRE-INTEGRASE DOMAIN PROTEIN-RELATED"/>
    <property type="match status" value="1"/>
</dbReference>
<feature type="domain" description="Integrase catalytic" evidence="1">
    <location>
        <begin position="1"/>
        <end position="160"/>
    </location>
</feature>
<dbReference type="InterPro" id="IPR039537">
    <property type="entry name" value="Retrotran_Ty1/copia-like"/>
</dbReference>
<reference evidence="2" key="1">
    <citation type="journal article" date="2022" name="Int. J. Mol. Sci.">
        <title>Draft Genome of Tanacetum Coccineum: Genomic Comparison of Closely Related Tanacetum-Family Plants.</title>
        <authorList>
            <person name="Yamashiro T."/>
            <person name="Shiraishi A."/>
            <person name="Nakayama K."/>
            <person name="Satake H."/>
        </authorList>
    </citation>
    <scope>NUCLEOTIDE SEQUENCE</scope>
</reference>
<dbReference type="PANTHER" id="PTHR42648">
    <property type="entry name" value="TRANSPOSASE, PUTATIVE-RELATED"/>
    <property type="match status" value="1"/>
</dbReference>
<evidence type="ECO:0000259" key="1">
    <source>
        <dbReference type="PROSITE" id="PS50994"/>
    </source>
</evidence>
<protein>
    <submittedName>
        <fullName evidence="2">Ribonuclease H-like domain-containing protein</fullName>
    </submittedName>
</protein>
<dbReference type="PROSITE" id="PS50994">
    <property type="entry name" value="INTEGRASE"/>
    <property type="match status" value="1"/>
</dbReference>
<sequence length="305" mass="34552">MLHMDLFGPTNVKSLMKKSYCLVVTDDFSRFSWVFFLATKDETSGILKTFITEIENQLDYKVKVIRSDNGTEFKNSVMNQFCEMKGIKREFSVARTPQQNGVAERRNRTLIEAARTMLVDSKLPTTFWAEAVNTACYVLNRVLVIKPHNKTPYELIRGRTPLIDFMKPFGCPVTILNTRDHLGKFDGKADEGFFVGYFVVSKAMRTWLLMLESLTISMNYVPVVTGNQTNGIAGTRDNIVTGQAKKKIEPEQEYILIPICTTIPLIYQDPKSTPAMLPWTSFTNDDPSSPVNAAEASNAFEEHLF</sequence>
<dbReference type="Proteomes" id="UP001151760">
    <property type="component" value="Unassembled WGS sequence"/>
</dbReference>
<evidence type="ECO:0000313" key="2">
    <source>
        <dbReference type="EMBL" id="GJT66281.1"/>
    </source>
</evidence>
<dbReference type="InterPro" id="IPR036397">
    <property type="entry name" value="RNaseH_sf"/>
</dbReference>
<accession>A0ABQ5FSE0</accession>
<name>A0ABQ5FSE0_9ASTR</name>
<dbReference type="Pfam" id="PF00665">
    <property type="entry name" value="rve"/>
    <property type="match status" value="1"/>
</dbReference>
<dbReference type="InterPro" id="IPR001584">
    <property type="entry name" value="Integrase_cat-core"/>
</dbReference>
<evidence type="ECO:0000313" key="3">
    <source>
        <dbReference type="Proteomes" id="UP001151760"/>
    </source>
</evidence>
<dbReference type="EMBL" id="BQNB010017700">
    <property type="protein sequence ID" value="GJT66281.1"/>
    <property type="molecule type" value="Genomic_DNA"/>
</dbReference>
<dbReference type="InterPro" id="IPR012337">
    <property type="entry name" value="RNaseH-like_sf"/>
</dbReference>
<proteinExistence type="predicted"/>
<reference evidence="2" key="2">
    <citation type="submission" date="2022-01" db="EMBL/GenBank/DDBJ databases">
        <authorList>
            <person name="Yamashiro T."/>
            <person name="Shiraishi A."/>
            <person name="Satake H."/>
            <person name="Nakayama K."/>
        </authorList>
    </citation>
    <scope>NUCLEOTIDE SEQUENCE</scope>
</reference>
<keyword evidence="3" id="KW-1185">Reference proteome</keyword>
<gene>
    <name evidence="2" type="ORF">Tco_1017761</name>
</gene>
<dbReference type="Gene3D" id="3.30.420.10">
    <property type="entry name" value="Ribonuclease H-like superfamily/Ribonuclease H"/>
    <property type="match status" value="1"/>
</dbReference>